<dbReference type="Pfam" id="PF04397">
    <property type="entry name" value="LytTR"/>
    <property type="match status" value="1"/>
</dbReference>
<reference evidence="8 9" key="2">
    <citation type="submission" date="2023-06" db="EMBL/GenBank/DDBJ databases">
        <authorList>
            <person name="Zeman M."/>
            <person name="Kubasova T."/>
            <person name="Jahodarova E."/>
            <person name="Nykrynova M."/>
            <person name="Rychlik I."/>
        </authorList>
    </citation>
    <scope>NUCLEOTIDE SEQUENCE [LARGE SCALE GENOMIC DNA]</scope>
    <source>
        <strain evidence="8 9">ET341</strain>
    </source>
</reference>
<keyword evidence="2" id="KW-0902">Two-component regulatory system</keyword>
<dbReference type="PROSITE" id="PS50110">
    <property type="entry name" value="RESPONSE_REGULATORY"/>
    <property type="match status" value="1"/>
</dbReference>
<dbReference type="PROSITE" id="PS50930">
    <property type="entry name" value="HTH_LYTTR"/>
    <property type="match status" value="1"/>
</dbReference>
<dbReference type="Pfam" id="PF00072">
    <property type="entry name" value="Response_reg"/>
    <property type="match status" value="1"/>
</dbReference>
<dbReference type="PANTHER" id="PTHR37299:SF3">
    <property type="entry name" value="STAGE 0 SPORULATION PROTEIN A HOMOLOG"/>
    <property type="match status" value="1"/>
</dbReference>
<dbReference type="InterPro" id="IPR046947">
    <property type="entry name" value="LytR-like"/>
</dbReference>
<dbReference type="SUPFAM" id="SSF52172">
    <property type="entry name" value="CheY-like"/>
    <property type="match status" value="1"/>
</dbReference>
<feature type="domain" description="HTH LytTR-type" evidence="7">
    <location>
        <begin position="155"/>
        <end position="245"/>
    </location>
</feature>
<keyword evidence="5" id="KW-0597">Phosphoprotein</keyword>
<keyword evidence="8" id="KW-0238">DNA-binding</keyword>
<dbReference type="PANTHER" id="PTHR37299">
    <property type="entry name" value="TRANSCRIPTIONAL REGULATOR-RELATED"/>
    <property type="match status" value="1"/>
</dbReference>
<evidence type="ECO:0000259" key="6">
    <source>
        <dbReference type="PROSITE" id="PS50110"/>
    </source>
</evidence>
<sequence>MIKIFLCDDEAAILNRIKELIEKEIIIHAYDFCLDGSFDSPIALLEKMRTCKDRRNIYFLDVELKHPEYDGFLLGKEIRSIDPNATIVYITSFKDLAYKTFQYHIEAFDYIVKDEDKLKDSISECLQSITLRLQEERKDPVECYTFRSGDMIRHIPIDDILFFETSSRSHFVILHGLHQRIEFIGNLSDIEKELGKNFLKIHRSYLIAINKIDHIDLKRNIVRIGNSECAISRRMKSELLKRVNQ</sequence>
<dbReference type="Gene3D" id="2.40.50.1020">
    <property type="entry name" value="LytTr DNA-binding domain"/>
    <property type="match status" value="1"/>
</dbReference>
<evidence type="ECO:0000259" key="7">
    <source>
        <dbReference type="PROSITE" id="PS50930"/>
    </source>
</evidence>
<keyword evidence="3" id="KW-0010">Activator</keyword>
<dbReference type="InterPro" id="IPR001789">
    <property type="entry name" value="Sig_transdc_resp-reg_receiver"/>
</dbReference>
<dbReference type="GO" id="GO:0003677">
    <property type="term" value="F:DNA binding"/>
    <property type="evidence" value="ECO:0007669"/>
    <property type="project" value="UniProtKB-KW"/>
</dbReference>
<organism evidence="8 9">
    <name type="scientific">Massilimicrobiota timonensis</name>
    <dbReference type="NCBI Taxonomy" id="1776392"/>
    <lineage>
        <taxon>Bacteria</taxon>
        <taxon>Bacillati</taxon>
        <taxon>Bacillota</taxon>
        <taxon>Erysipelotrichia</taxon>
        <taxon>Erysipelotrichales</taxon>
        <taxon>Erysipelotrichaceae</taxon>
        <taxon>Massilimicrobiota</taxon>
    </lineage>
</organism>
<evidence type="ECO:0000256" key="5">
    <source>
        <dbReference type="PROSITE-ProRule" id="PRU00169"/>
    </source>
</evidence>
<comment type="function">
    <text evidence="4">Required for high-level post-exponential phase expression of a series of secreted proteins.</text>
</comment>
<dbReference type="EMBL" id="JAUDCK010000002">
    <property type="protein sequence ID" value="MDM8194885.1"/>
    <property type="molecule type" value="Genomic_DNA"/>
</dbReference>
<dbReference type="Gene3D" id="3.40.50.2300">
    <property type="match status" value="1"/>
</dbReference>
<evidence type="ECO:0000256" key="1">
    <source>
        <dbReference type="ARBA" id="ARBA00022490"/>
    </source>
</evidence>
<keyword evidence="1" id="KW-0963">Cytoplasm</keyword>
<dbReference type="Proteomes" id="UP001529275">
    <property type="component" value="Unassembled WGS sequence"/>
</dbReference>
<reference evidence="9" key="1">
    <citation type="submission" date="2023-06" db="EMBL/GenBank/DDBJ databases">
        <title>Identification and characterization of horizontal gene transfer across gut microbiota members of farm animals based on homology search.</title>
        <authorList>
            <person name="Zeman M."/>
            <person name="Kubasova T."/>
            <person name="Jahodarova E."/>
            <person name="Nykrynova M."/>
            <person name="Rychlik I."/>
        </authorList>
    </citation>
    <scope>NUCLEOTIDE SEQUENCE [LARGE SCALE GENOMIC DNA]</scope>
    <source>
        <strain evidence="9">ET341</strain>
    </source>
</reference>
<evidence type="ECO:0000256" key="3">
    <source>
        <dbReference type="ARBA" id="ARBA00023159"/>
    </source>
</evidence>
<evidence type="ECO:0000256" key="2">
    <source>
        <dbReference type="ARBA" id="ARBA00023012"/>
    </source>
</evidence>
<feature type="domain" description="Response regulatory" evidence="6">
    <location>
        <begin position="3"/>
        <end position="128"/>
    </location>
</feature>
<comment type="caution">
    <text evidence="8">The sequence shown here is derived from an EMBL/GenBank/DDBJ whole genome shotgun (WGS) entry which is preliminary data.</text>
</comment>
<evidence type="ECO:0000313" key="8">
    <source>
        <dbReference type="EMBL" id="MDM8194885.1"/>
    </source>
</evidence>
<feature type="modified residue" description="4-aspartylphosphate" evidence="5">
    <location>
        <position position="61"/>
    </location>
</feature>
<name>A0ABT7UFF7_9FIRM</name>
<protein>
    <submittedName>
        <fullName evidence="8">LytTR family DNA-binding domain-containing protein</fullName>
    </submittedName>
</protein>
<dbReference type="SMART" id="SM00850">
    <property type="entry name" value="LytTR"/>
    <property type="match status" value="1"/>
</dbReference>
<keyword evidence="9" id="KW-1185">Reference proteome</keyword>
<dbReference type="RefSeq" id="WP_289527053.1">
    <property type="nucleotide sequence ID" value="NZ_JAUDCK010000002.1"/>
</dbReference>
<proteinExistence type="predicted"/>
<gene>
    <name evidence="8" type="ORF">QUV98_00940</name>
</gene>
<dbReference type="SMART" id="SM00448">
    <property type="entry name" value="REC"/>
    <property type="match status" value="1"/>
</dbReference>
<dbReference type="InterPro" id="IPR007492">
    <property type="entry name" value="LytTR_DNA-bd_dom"/>
</dbReference>
<evidence type="ECO:0000313" key="9">
    <source>
        <dbReference type="Proteomes" id="UP001529275"/>
    </source>
</evidence>
<evidence type="ECO:0000256" key="4">
    <source>
        <dbReference type="ARBA" id="ARBA00037164"/>
    </source>
</evidence>
<accession>A0ABT7UFF7</accession>
<dbReference type="InterPro" id="IPR011006">
    <property type="entry name" value="CheY-like_superfamily"/>
</dbReference>